<sequence length="142" mass="16687">MAIKIQLVREVENCPPFKEYKESVIGFSWTTFFFGPLPSVLRGDWFNAILLIVIYMLTELAVALSVLVFVDTNYLYYTMVTALLFRVAVWIAVAANINRAYNRKLAKTWHLDWDETKKMNNYDYYDESPLRGQLTRLGFYFV</sequence>
<evidence type="ECO:0000313" key="2">
    <source>
        <dbReference type="EMBL" id="ARM71056.1"/>
    </source>
</evidence>
<evidence type="ECO:0000313" key="3">
    <source>
        <dbReference type="Proteomes" id="UP000225564"/>
    </source>
</evidence>
<keyword evidence="1" id="KW-0812">Transmembrane</keyword>
<dbReference type="Proteomes" id="UP000225564">
    <property type="component" value="Segment"/>
</dbReference>
<feature type="transmembrane region" description="Helical" evidence="1">
    <location>
        <begin position="45"/>
        <end position="68"/>
    </location>
</feature>
<reference evidence="2 3" key="1">
    <citation type="submission" date="2017-02" db="EMBL/GenBank/DDBJ databases">
        <title>Comeplete genome sequence of Bacteriophage pVco-5, that infects Vibrio corallilyticus.</title>
        <authorList>
            <person name="Kim H.J."/>
            <person name="Park S.C."/>
        </authorList>
    </citation>
    <scope>NUCLEOTIDE SEQUENCE [LARGE SCALE GENOMIC DNA]</scope>
</reference>
<evidence type="ECO:0000256" key="1">
    <source>
        <dbReference type="SAM" id="Phobius"/>
    </source>
</evidence>
<accession>A0A1W6JUX9</accession>
<proteinExistence type="predicted"/>
<protein>
    <submittedName>
        <fullName evidence="2">Uncharacterized protein</fullName>
    </submittedName>
</protein>
<keyword evidence="1" id="KW-0472">Membrane</keyword>
<organism evidence="2 3">
    <name type="scientific">Vibrio phage pVco-5</name>
    <dbReference type="NCBI Taxonomy" id="1965485"/>
    <lineage>
        <taxon>Viruses</taxon>
        <taxon>Duplodnaviria</taxon>
        <taxon>Heunggongvirae</taxon>
        <taxon>Uroviricota</taxon>
        <taxon>Caudoviricetes</taxon>
        <taxon>Schitoviridae</taxon>
        <taxon>Vicoquintavirus</taxon>
        <taxon>Vicoquintavirus Pvco5</taxon>
    </lineage>
</organism>
<name>A0A1W6JUX9_9CAUD</name>
<keyword evidence="3" id="KW-1185">Reference proteome</keyword>
<feature type="transmembrane region" description="Helical" evidence="1">
    <location>
        <begin position="74"/>
        <end position="97"/>
    </location>
</feature>
<keyword evidence="1" id="KW-1133">Transmembrane helix</keyword>
<gene>
    <name evidence="2" type="ORF">pVco5_068</name>
</gene>
<dbReference type="EMBL" id="KY612839">
    <property type="protein sequence ID" value="ARM71056.1"/>
    <property type="molecule type" value="Genomic_DNA"/>
</dbReference>